<evidence type="ECO:0000256" key="4">
    <source>
        <dbReference type="ARBA" id="ARBA00022692"/>
    </source>
</evidence>
<reference evidence="8" key="2">
    <citation type="submission" date="2012-03" db="EMBL/GenBank/DDBJ databases">
        <authorList>
            <person name="Koskinen P."/>
            <person name="Laine P."/>
            <person name="Niemi O."/>
            <person name="Nykyri J."/>
            <person name="Harjunpaa H."/>
            <person name="Auvinen P."/>
            <person name="Paulin L."/>
            <person name="Pirhonen M."/>
            <person name="Palva T."/>
            <person name="Holm L."/>
        </authorList>
    </citation>
    <scope>NUCLEOTIDE SEQUENCE</scope>
    <source>
        <strain evidence="8">SCC3193</strain>
    </source>
</reference>
<evidence type="ECO:0000313" key="9">
    <source>
        <dbReference type="EMBL" id="MBI0557388.1"/>
    </source>
</evidence>
<reference evidence="8 11" key="1">
    <citation type="journal article" date="2012" name="J. Bacteriol.">
        <title>Genome sequence of Pectobacterium sp. strain SCC3193.</title>
        <authorList>
            <person name="Koskinen J.P."/>
            <person name="Laine P."/>
            <person name="Niemi O."/>
            <person name="Nykyri J."/>
            <person name="Harjunpaa H."/>
            <person name="Auvinen P."/>
            <person name="Paulin L."/>
            <person name="Pirhonen M."/>
            <person name="Palva T."/>
            <person name="Holm L."/>
        </authorList>
    </citation>
    <scope>NUCLEOTIDE SEQUENCE [LARGE SCALE GENOMIC DNA]</scope>
    <source>
        <strain evidence="8 11">SCC3193</strain>
    </source>
</reference>
<dbReference type="InterPro" id="IPR032808">
    <property type="entry name" value="DoxX"/>
</dbReference>
<sequence>MLGILDGVNRLLDKPDFGKLFLRVSFSVLMLFHGWHKLHGGIGAIEGMLTNAGLPAFIGYGVYAGEVIIPILMILGIFTRPSALIFSFTMLVATLLVHPDGFFTLAKTGAWGVEGTAVFFFAGIAIALLGSGKYSVMSNPRWR</sequence>
<dbReference type="Pfam" id="PF07681">
    <property type="entry name" value="DoxX"/>
    <property type="match status" value="1"/>
</dbReference>
<dbReference type="STRING" id="1905730.W5S_1250"/>
<dbReference type="Proteomes" id="UP000269665">
    <property type="component" value="Unassembled WGS sequence"/>
</dbReference>
<dbReference type="GO" id="GO:0005886">
    <property type="term" value="C:plasma membrane"/>
    <property type="evidence" value="ECO:0007669"/>
    <property type="project" value="UniProtKB-SubCell"/>
</dbReference>
<evidence type="ECO:0000313" key="12">
    <source>
        <dbReference type="Proteomes" id="UP000269665"/>
    </source>
</evidence>
<feature type="transmembrane region" description="Helical" evidence="7">
    <location>
        <begin position="56"/>
        <end position="78"/>
    </location>
</feature>
<feature type="transmembrane region" description="Helical" evidence="7">
    <location>
        <begin position="20"/>
        <end position="36"/>
    </location>
</feature>
<dbReference type="PANTHER" id="PTHR33452:SF1">
    <property type="entry name" value="INNER MEMBRANE PROTEIN YPHA-RELATED"/>
    <property type="match status" value="1"/>
</dbReference>
<evidence type="ECO:0000313" key="11">
    <source>
        <dbReference type="Proteomes" id="UP000008044"/>
    </source>
</evidence>
<evidence type="ECO:0000313" key="13">
    <source>
        <dbReference type="Proteomes" id="UP001194579"/>
    </source>
</evidence>
<comment type="similarity">
    <text evidence="2">Belongs to the DoxX family.</text>
</comment>
<reference evidence="13" key="4">
    <citation type="submission" date="2023-07" db="EMBL/GenBank/DDBJ databases">
        <title>Identification of Pectobacterium versatile causing blackleg of potato from New York State with a whole genome sequencing approach.</title>
        <authorList>
            <person name="Ma X."/>
            <person name="Swingle B."/>
        </authorList>
    </citation>
    <scope>NUCLEOTIDE SEQUENCE [LARGE SCALE GENOMIC DNA]</scope>
    <source>
        <strain evidence="13">NY1588A</strain>
    </source>
</reference>
<evidence type="ECO:0000313" key="8">
    <source>
        <dbReference type="EMBL" id="AFI89351.1"/>
    </source>
</evidence>
<dbReference type="OrthoDB" id="280866at2"/>
<keyword evidence="4 7" id="KW-0812">Transmembrane</keyword>
<evidence type="ECO:0000256" key="6">
    <source>
        <dbReference type="ARBA" id="ARBA00023136"/>
    </source>
</evidence>
<dbReference type="InterPro" id="IPR051907">
    <property type="entry name" value="DoxX-like_oxidoreductase"/>
</dbReference>
<keyword evidence="5 7" id="KW-1133">Transmembrane helix</keyword>
<evidence type="ECO:0000313" key="10">
    <source>
        <dbReference type="EMBL" id="RKO75408.1"/>
    </source>
</evidence>
<feature type="transmembrane region" description="Helical" evidence="7">
    <location>
        <begin position="117"/>
        <end position="136"/>
    </location>
</feature>
<organism evidence="8 11">
    <name type="scientific">Pectobacterium parmentieri</name>
    <dbReference type="NCBI Taxonomy" id="1905730"/>
    <lineage>
        <taxon>Bacteria</taxon>
        <taxon>Pseudomonadati</taxon>
        <taxon>Pseudomonadota</taxon>
        <taxon>Gammaproteobacteria</taxon>
        <taxon>Enterobacterales</taxon>
        <taxon>Pectobacteriaceae</taxon>
        <taxon>Pectobacterium</taxon>
    </lineage>
</organism>
<dbReference type="KEGG" id="pec:W5S_1250"/>
<evidence type="ECO:0000256" key="2">
    <source>
        <dbReference type="ARBA" id="ARBA00006679"/>
    </source>
</evidence>
<dbReference type="Proteomes" id="UP000008044">
    <property type="component" value="Chromosome"/>
</dbReference>
<dbReference type="HOGENOM" id="CLU_058421_6_3_6"/>
<dbReference type="PATRIC" id="fig|1166016.3.peg.1264"/>
<dbReference type="GeneID" id="45850213"/>
<keyword evidence="13" id="KW-1185">Reference proteome</keyword>
<keyword evidence="6 7" id="KW-0472">Membrane</keyword>
<protein>
    <submittedName>
        <fullName evidence="8">DoxX family protein</fullName>
    </submittedName>
</protein>
<dbReference type="AlphaFoldDB" id="A0A0H3I5W3"/>
<feature type="transmembrane region" description="Helical" evidence="7">
    <location>
        <begin position="85"/>
        <end position="105"/>
    </location>
</feature>
<dbReference type="EMBL" id="WABS01000091">
    <property type="protein sequence ID" value="MBI0557388.1"/>
    <property type="molecule type" value="Genomic_DNA"/>
</dbReference>
<name>A0A0H3I5W3_PECPM</name>
<proteinExistence type="inferred from homology"/>
<dbReference type="EMBL" id="PSZG01000001">
    <property type="protein sequence ID" value="RKO75408.1"/>
    <property type="molecule type" value="Genomic_DNA"/>
</dbReference>
<dbReference type="RefSeq" id="WP_005970046.1">
    <property type="nucleotide sequence ID" value="NC_017845.1"/>
</dbReference>
<dbReference type="OMA" id="MLDRINQ"/>
<accession>A0A0H3I5W3</accession>
<keyword evidence="3" id="KW-1003">Cell membrane</keyword>
<evidence type="ECO:0000256" key="3">
    <source>
        <dbReference type="ARBA" id="ARBA00022475"/>
    </source>
</evidence>
<dbReference type="KEGG" id="ppar:A8F97_12155"/>
<reference evidence="9" key="5">
    <citation type="submission" date="2024-05" db="EMBL/GenBank/DDBJ databases">
        <title>Identification of Pectobacterium versatile causing blackleg of potato from New York State with a whole genome sequencing approach.</title>
        <authorList>
            <person name="Ma X."/>
            <person name="Swingle B."/>
        </authorList>
    </citation>
    <scope>NUCLEOTIDE SEQUENCE</scope>
    <source>
        <strain evidence="9">NY1588A</strain>
    </source>
</reference>
<dbReference type="PANTHER" id="PTHR33452">
    <property type="entry name" value="OXIDOREDUCTASE CATD-RELATED"/>
    <property type="match status" value="1"/>
</dbReference>
<dbReference type="EMBL" id="CP003415">
    <property type="protein sequence ID" value="AFI89351.1"/>
    <property type="molecule type" value="Genomic_DNA"/>
</dbReference>
<evidence type="ECO:0000256" key="7">
    <source>
        <dbReference type="SAM" id="Phobius"/>
    </source>
</evidence>
<dbReference type="eggNOG" id="COG2259">
    <property type="taxonomic scope" value="Bacteria"/>
</dbReference>
<evidence type="ECO:0000256" key="5">
    <source>
        <dbReference type="ARBA" id="ARBA00022989"/>
    </source>
</evidence>
<comment type="subcellular location">
    <subcellularLocation>
        <location evidence="1">Cell membrane</location>
        <topology evidence="1">Multi-pass membrane protein</topology>
    </subcellularLocation>
</comment>
<gene>
    <name evidence="8" type="ordered locus">W5S_1250</name>
    <name evidence="10" type="ORF">C5E00_00670</name>
    <name evidence="9" type="ORF">F6Q06_23365</name>
</gene>
<evidence type="ECO:0000256" key="1">
    <source>
        <dbReference type="ARBA" id="ARBA00004651"/>
    </source>
</evidence>
<dbReference type="Proteomes" id="UP001194579">
    <property type="component" value="Unassembled WGS sequence"/>
</dbReference>
<reference evidence="10 12" key="3">
    <citation type="journal article" date="2018" name="BMC Genomics">
        <title>High genomic variability in the plant pathogenic bacterium Pectobacterium parmentieri deciphered from de novo assembled complete genomes.</title>
        <authorList>
            <person name="Zoledowska S."/>
            <person name="Motyka-Pomagruk A."/>
            <person name="Sledz W."/>
            <person name="Mengoni A."/>
            <person name="Lojkowska E."/>
        </authorList>
    </citation>
    <scope>NUCLEOTIDE SEQUENCE [LARGE SCALE GENOMIC DNA]</scope>
    <source>
        <strain evidence="10 12">IFB5626</strain>
    </source>
</reference>